<name>A0A1J6IVG5_NICAT</name>
<keyword evidence="2" id="KW-0812">Transmembrane</keyword>
<dbReference type="InterPro" id="IPR045284">
    <property type="entry name" value="At2g27730-like"/>
</dbReference>
<evidence type="ECO:0000256" key="1">
    <source>
        <dbReference type="SAM" id="MobiDB-lite"/>
    </source>
</evidence>
<keyword evidence="4" id="KW-1185">Reference proteome</keyword>
<dbReference type="EMBL" id="MJEQ01037183">
    <property type="protein sequence ID" value="OIT08746.1"/>
    <property type="molecule type" value="Genomic_DNA"/>
</dbReference>
<dbReference type="STRING" id="49451.A0A1J6IVG5"/>
<feature type="compositionally biased region" description="Basic and acidic residues" evidence="1">
    <location>
        <begin position="42"/>
        <end position="53"/>
    </location>
</feature>
<protein>
    <submittedName>
        <fullName evidence="3">Uncharacterized protein, mitochondrial</fullName>
    </submittedName>
</protein>
<evidence type="ECO:0000256" key="2">
    <source>
        <dbReference type="SAM" id="Phobius"/>
    </source>
</evidence>
<dbReference type="OrthoDB" id="1932250at2759"/>
<dbReference type="Gramene" id="OIT08746">
    <property type="protein sequence ID" value="OIT08746"/>
    <property type="gene ID" value="A4A49_10911"/>
</dbReference>
<dbReference type="SMR" id="A0A1J6IVG5"/>
<reference evidence="3" key="1">
    <citation type="submission" date="2016-11" db="EMBL/GenBank/DDBJ databases">
        <title>The genome of Nicotiana attenuata.</title>
        <authorList>
            <person name="Xu S."/>
            <person name="Brockmoeller T."/>
            <person name="Gaquerel E."/>
            <person name="Navarro A."/>
            <person name="Kuhl H."/>
            <person name="Gase K."/>
            <person name="Ling Z."/>
            <person name="Zhou W."/>
            <person name="Kreitzer C."/>
            <person name="Stanke M."/>
            <person name="Tang H."/>
            <person name="Lyons E."/>
            <person name="Pandey P."/>
            <person name="Pandey S.P."/>
            <person name="Timmermann B."/>
            <person name="Baldwin I.T."/>
        </authorList>
    </citation>
    <scope>NUCLEOTIDE SEQUENCE [LARGE SCALE GENOMIC DNA]</scope>
    <source>
        <strain evidence="3">UT</strain>
    </source>
</reference>
<sequence>MAARNAFRYVSRRLSSSGKVLGEEERAAENVYIKKVEKEKLEKLARKGPKPEEEAATSSGVSGSVTDATASAQTSSTPGVSDDKYRNYAVVAGLVTGVGALGWYLLSKDKKAEEVQD</sequence>
<keyword evidence="2" id="KW-1133">Transmembrane helix</keyword>
<feature type="transmembrane region" description="Helical" evidence="2">
    <location>
        <begin position="88"/>
        <end position="106"/>
    </location>
</feature>
<dbReference type="KEGG" id="nau:109231926"/>
<gene>
    <name evidence="3" type="ORF">A4A49_10911</name>
</gene>
<keyword evidence="2" id="KW-0472">Membrane</keyword>
<dbReference type="PANTHER" id="PTHR33878:SF1">
    <property type="entry name" value="OS08G0559000 PROTEIN"/>
    <property type="match status" value="1"/>
</dbReference>
<dbReference type="OMA" id="QSMRMGM"/>
<accession>A0A1J6IVG5</accession>
<dbReference type="AlphaFoldDB" id="A0A1J6IVG5"/>
<evidence type="ECO:0000313" key="4">
    <source>
        <dbReference type="Proteomes" id="UP000187609"/>
    </source>
</evidence>
<feature type="compositionally biased region" description="Low complexity" evidence="1">
    <location>
        <begin position="68"/>
        <end position="77"/>
    </location>
</feature>
<proteinExistence type="predicted"/>
<evidence type="ECO:0000313" key="3">
    <source>
        <dbReference type="EMBL" id="OIT08746.1"/>
    </source>
</evidence>
<feature type="region of interest" description="Disordered" evidence="1">
    <location>
        <begin position="42"/>
        <end position="83"/>
    </location>
</feature>
<comment type="caution">
    <text evidence="3">The sequence shown here is derived from an EMBL/GenBank/DDBJ whole genome shotgun (WGS) entry which is preliminary data.</text>
</comment>
<organism evidence="3 4">
    <name type="scientific">Nicotiana attenuata</name>
    <name type="common">Coyote tobacco</name>
    <dbReference type="NCBI Taxonomy" id="49451"/>
    <lineage>
        <taxon>Eukaryota</taxon>
        <taxon>Viridiplantae</taxon>
        <taxon>Streptophyta</taxon>
        <taxon>Embryophyta</taxon>
        <taxon>Tracheophyta</taxon>
        <taxon>Spermatophyta</taxon>
        <taxon>Magnoliopsida</taxon>
        <taxon>eudicotyledons</taxon>
        <taxon>Gunneridae</taxon>
        <taxon>Pentapetalae</taxon>
        <taxon>asterids</taxon>
        <taxon>lamiids</taxon>
        <taxon>Solanales</taxon>
        <taxon>Solanaceae</taxon>
        <taxon>Nicotianoideae</taxon>
        <taxon>Nicotianeae</taxon>
        <taxon>Nicotiana</taxon>
    </lineage>
</organism>
<feature type="compositionally biased region" description="Polar residues" evidence="1">
    <location>
        <begin position="56"/>
        <end position="67"/>
    </location>
</feature>
<dbReference type="Proteomes" id="UP000187609">
    <property type="component" value="Unassembled WGS sequence"/>
</dbReference>
<dbReference type="PANTHER" id="PTHR33878">
    <property type="entry name" value="OS08G0559000 PROTEIN"/>
    <property type="match status" value="1"/>
</dbReference>